<keyword evidence="2" id="KW-1185">Reference proteome</keyword>
<reference evidence="1" key="2">
    <citation type="journal article" date="2023" name="IMA Fungus">
        <title>Comparative genomic study of the Penicillium genus elucidates a diverse pangenome and 15 lateral gene transfer events.</title>
        <authorList>
            <person name="Petersen C."/>
            <person name="Sorensen T."/>
            <person name="Nielsen M.R."/>
            <person name="Sondergaard T.E."/>
            <person name="Sorensen J.L."/>
            <person name="Fitzpatrick D.A."/>
            <person name="Frisvad J.C."/>
            <person name="Nielsen K.L."/>
        </authorList>
    </citation>
    <scope>NUCLEOTIDE SEQUENCE</scope>
    <source>
        <strain evidence="1">IBT 23319</strain>
    </source>
</reference>
<gene>
    <name evidence="1" type="ORF">N7469_001064</name>
</gene>
<reference evidence="1" key="1">
    <citation type="submission" date="2022-11" db="EMBL/GenBank/DDBJ databases">
        <authorList>
            <person name="Petersen C."/>
        </authorList>
    </citation>
    <scope>NUCLEOTIDE SEQUENCE</scope>
    <source>
        <strain evidence="1">IBT 23319</strain>
    </source>
</reference>
<sequence>MGYTHYFGVNNPESPEWKTAWPQLIQDVSKIIEASHVRICGPSPDDDDNIVTPPIVDIKDGIDINGVRKSGYEPFRLGADKWGRGQWGHFCKTSQKAYDEVVTCILLRAWKLAPK</sequence>
<dbReference type="AlphaFoldDB" id="A0A9W9TV92"/>
<evidence type="ECO:0000313" key="2">
    <source>
        <dbReference type="Proteomes" id="UP001147733"/>
    </source>
</evidence>
<organism evidence="1 2">
    <name type="scientific">Penicillium citrinum</name>
    <dbReference type="NCBI Taxonomy" id="5077"/>
    <lineage>
        <taxon>Eukaryota</taxon>
        <taxon>Fungi</taxon>
        <taxon>Dikarya</taxon>
        <taxon>Ascomycota</taxon>
        <taxon>Pezizomycotina</taxon>
        <taxon>Eurotiomycetes</taxon>
        <taxon>Eurotiomycetidae</taxon>
        <taxon>Eurotiales</taxon>
        <taxon>Aspergillaceae</taxon>
        <taxon>Penicillium</taxon>
    </lineage>
</organism>
<proteinExistence type="predicted"/>
<evidence type="ECO:0000313" key="1">
    <source>
        <dbReference type="EMBL" id="KAJ5242737.1"/>
    </source>
</evidence>
<dbReference type="EMBL" id="JAPQKT010000001">
    <property type="protein sequence ID" value="KAJ5242737.1"/>
    <property type="molecule type" value="Genomic_DNA"/>
</dbReference>
<protein>
    <submittedName>
        <fullName evidence="1">Uncharacterized protein</fullName>
    </submittedName>
</protein>
<dbReference type="Proteomes" id="UP001147733">
    <property type="component" value="Unassembled WGS sequence"/>
</dbReference>
<dbReference type="OrthoDB" id="2958217at2759"/>
<accession>A0A9W9TV92</accession>
<dbReference type="GeneID" id="81379151"/>
<name>A0A9W9TV92_PENCI</name>
<dbReference type="RefSeq" id="XP_056505741.1">
    <property type="nucleotide sequence ID" value="XM_056639984.1"/>
</dbReference>
<comment type="caution">
    <text evidence="1">The sequence shown here is derived from an EMBL/GenBank/DDBJ whole genome shotgun (WGS) entry which is preliminary data.</text>
</comment>